<organism evidence="3 4">
    <name type="scientific">Veillonella atypica</name>
    <dbReference type="NCBI Taxonomy" id="39777"/>
    <lineage>
        <taxon>Bacteria</taxon>
        <taxon>Bacillati</taxon>
        <taxon>Bacillota</taxon>
        <taxon>Negativicutes</taxon>
        <taxon>Veillonellales</taxon>
        <taxon>Veillonellaceae</taxon>
        <taxon>Veillonella</taxon>
    </lineage>
</organism>
<evidence type="ECO:0000313" key="4">
    <source>
        <dbReference type="Proteomes" id="UP000277803"/>
    </source>
</evidence>
<evidence type="ECO:0000313" key="3">
    <source>
        <dbReference type="EMBL" id="RJY50536.1"/>
    </source>
</evidence>
<reference evidence="3 4" key="1">
    <citation type="submission" date="2018-09" db="EMBL/GenBank/DDBJ databases">
        <title>Genome sequence of Veillonella atypica isolated from periodontal Korean patients.</title>
        <authorList>
            <person name="Lee J.-H."/>
            <person name="Moon J.-H."/>
            <person name="Shin S.-Y."/>
        </authorList>
    </citation>
    <scope>NUCLEOTIDE SEQUENCE [LARGE SCALE GENOMIC DNA]</scope>
    <source>
        <strain evidence="3 4">KHUD_V1</strain>
    </source>
</reference>
<gene>
    <name evidence="3" type="ORF">D2965_05490</name>
</gene>
<accession>A0A3A6WFZ8</accession>
<comment type="caution">
    <text evidence="3">The sequence shown here is derived from an EMBL/GenBank/DDBJ whole genome shotgun (WGS) entry which is preliminary data.</text>
</comment>
<dbReference type="Proteomes" id="UP000277803">
    <property type="component" value="Unassembled WGS sequence"/>
</dbReference>
<dbReference type="InterPro" id="IPR036165">
    <property type="entry name" value="YefM-like_sf"/>
</dbReference>
<name>A0A3A6WFZ8_9FIRM</name>
<evidence type="ECO:0000256" key="1">
    <source>
        <dbReference type="ARBA" id="ARBA00009981"/>
    </source>
</evidence>
<dbReference type="Pfam" id="PF02604">
    <property type="entry name" value="PhdYeFM_antitox"/>
    <property type="match status" value="1"/>
</dbReference>
<evidence type="ECO:0000256" key="2">
    <source>
        <dbReference type="RuleBase" id="RU362080"/>
    </source>
</evidence>
<protein>
    <recommendedName>
        <fullName evidence="2">Antitoxin</fullName>
    </recommendedName>
</protein>
<dbReference type="EMBL" id="QXZZ01000026">
    <property type="protein sequence ID" value="RJY50536.1"/>
    <property type="molecule type" value="Genomic_DNA"/>
</dbReference>
<dbReference type="InterPro" id="IPR006442">
    <property type="entry name" value="Antitoxin_Phd/YefM"/>
</dbReference>
<proteinExistence type="inferred from homology"/>
<comment type="similarity">
    <text evidence="1 2">Belongs to the phD/YefM antitoxin family.</text>
</comment>
<comment type="function">
    <text evidence="2">Antitoxin component of a type II toxin-antitoxin (TA) system.</text>
</comment>
<dbReference type="RefSeq" id="WP_024066751.1">
    <property type="nucleotide sequence ID" value="NZ_QXZZ01000026.1"/>
</dbReference>
<dbReference type="AlphaFoldDB" id="A0A3A6WFZ8"/>
<sequence>MGLLRESIRPSSDLRNKYNEISTVLKTGDEACIMTVNGRGDTVCMGYETYNKLKAQIELLEAIALAEEDERKGRMGPIEDTFVSIEQLLAEAE</sequence>
<dbReference type="SUPFAM" id="SSF143120">
    <property type="entry name" value="YefM-like"/>
    <property type="match status" value="1"/>
</dbReference>